<organism evidence="3 4">
    <name type="scientific">[Mycobacterium] zoologicum</name>
    <dbReference type="NCBI Taxonomy" id="2872311"/>
    <lineage>
        <taxon>Bacteria</taxon>
        <taxon>Bacillati</taxon>
        <taxon>Actinomycetota</taxon>
        <taxon>Actinomycetes</taxon>
        <taxon>Mycobacteriales</taxon>
        <taxon>Mycobacteriaceae</taxon>
        <taxon>Mycolicibacter</taxon>
    </lineage>
</organism>
<dbReference type="PROSITE" id="PS50234">
    <property type="entry name" value="VWFA"/>
    <property type="match status" value="1"/>
</dbReference>
<dbReference type="InterPro" id="IPR002035">
    <property type="entry name" value="VWF_A"/>
</dbReference>
<evidence type="ECO:0000259" key="2">
    <source>
        <dbReference type="PROSITE" id="PS50234"/>
    </source>
</evidence>
<keyword evidence="1" id="KW-0732">Signal</keyword>
<keyword evidence="4" id="KW-1185">Reference proteome</keyword>
<reference evidence="3 4" key="1">
    <citation type="submission" date="2023-12" db="EMBL/GenBank/DDBJ databases">
        <title>Description of new species of Mycobacterium terrae complex isolated from sewage at the Sao Paulo Zoological Park Foundation in Brazil.</title>
        <authorList>
            <person name="Romagnoli C.L."/>
            <person name="Conceicao E.C."/>
            <person name="Machado E."/>
            <person name="Barreto L.B.P.F."/>
            <person name="Sharma A."/>
            <person name="Silva N.M."/>
            <person name="Marques L.E."/>
            <person name="Juliana M.A."/>
            <person name="Lourenco M.C.S."/>
            <person name="Digiampietri L.A."/>
            <person name="Suffys P.N."/>
            <person name="Viana-Niero C."/>
        </authorList>
    </citation>
    <scope>NUCLEOTIDE SEQUENCE [LARGE SCALE GENOMIC DNA]</scope>
    <source>
        <strain evidence="3 4">MYC123</strain>
    </source>
</reference>
<feature type="domain" description="VWFA" evidence="2">
    <location>
        <begin position="36"/>
        <end position="239"/>
    </location>
</feature>
<evidence type="ECO:0000313" key="3">
    <source>
        <dbReference type="EMBL" id="MEB3052349.1"/>
    </source>
</evidence>
<dbReference type="Pfam" id="PF13519">
    <property type="entry name" value="VWA_2"/>
    <property type="match status" value="1"/>
</dbReference>
<dbReference type="RefSeq" id="WP_329800066.1">
    <property type="nucleotide sequence ID" value="NZ_JAYJJT010000043.1"/>
</dbReference>
<comment type="caution">
    <text evidence="3">The sequence shown here is derived from an EMBL/GenBank/DDBJ whole genome shotgun (WGS) entry which is preliminary data.</text>
</comment>
<dbReference type="InterPro" id="IPR036465">
    <property type="entry name" value="vWFA_dom_sf"/>
</dbReference>
<dbReference type="EMBL" id="JAYJJT010000043">
    <property type="protein sequence ID" value="MEB3052349.1"/>
    <property type="molecule type" value="Genomic_DNA"/>
</dbReference>
<evidence type="ECO:0000313" key="4">
    <source>
        <dbReference type="Proteomes" id="UP001299046"/>
    </source>
</evidence>
<dbReference type="SMART" id="SM00327">
    <property type="entry name" value="VWA"/>
    <property type="match status" value="1"/>
</dbReference>
<name>A0ABU5YTR8_9MYCO</name>
<dbReference type="PANTHER" id="PTHR10579:SF43">
    <property type="entry name" value="ZINC FINGER (C3HC4-TYPE RING FINGER) FAMILY PROTEIN"/>
    <property type="match status" value="1"/>
</dbReference>
<proteinExistence type="predicted"/>
<evidence type="ECO:0000256" key="1">
    <source>
        <dbReference type="SAM" id="SignalP"/>
    </source>
</evidence>
<dbReference type="InterPro" id="IPR051266">
    <property type="entry name" value="CLCR"/>
</dbReference>
<dbReference type="SUPFAM" id="SSF53300">
    <property type="entry name" value="vWA-like"/>
    <property type="match status" value="1"/>
</dbReference>
<gene>
    <name evidence="3" type="ORF">KV112_21895</name>
</gene>
<dbReference type="PANTHER" id="PTHR10579">
    <property type="entry name" value="CALCIUM-ACTIVATED CHLORIDE CHANNEL REGULATOR"/>
    <property type="match status" value="1"/>
</dbReference>
<dbReference type="Proteomes" id="UP001299046">
    <property type="component" value="Unassembled WGS sequence"/>
</dbReference>
<dbReference type="Gene3D" id="3.40.50.410">
    <property type="entry name" value="von Willebrand factor, type A domain"/>
    <property type="match status" value="1"/>
</dbReference>
<protein>
    <submittedName>
        <fullName evidence="3">VWA domain-containing protein</fullName>
    </submittedName>
</protein>
<dbReference type="PROSITE" id="PS51257">
    <property type="entry name" value="PROKAR_LIPOPROTEIN"/>
    <property type="match status" value="1"/>
</dbReference>
<feature type="signal peptide" evidence="1">
    <location>
        <begin position="1"/>
        <end position="26"/>
    </location>
</feature>
<accession>A0ABU5YTR8</accession>
<sequence length="492" mass="50994">MANRLWPLLIAVAVLVSGCGSSGPDAAEPERASAMPTVLILDASGSMNETDAPGPRIDAAKRAAQGLVDGLPDGTSTALLAYGTSTGSSDAEKAAGCQDVKVRIPMGTLDRQQMAAQISGLSASGYTPISLALRTAITQLPAGEEPQAIILVSDGEDTCGTPPCDTAREAAQKYPNVAISTVGFKTEGNASEQLRCIAEVTGGLFVQAQNANQLAARLLATRNVQQAQNSLSSNGIGDITLGASLAEIRKAHPDFPNAATSGHVVVVYRDCDFGFADGVLDSITQHSGGRTIDGVTRGTPISRVIELYGNAVKTETDGQGGYRLTFAADPTSDAGYRILVDNATETGGTVSGTVKTIVLCRCVGTGASAGAPDAVITFPDRGVDLFTQSGLRCRVNVPNAFSQFAPPNVICESDAGWGPSKDNGVIATKTGDWRWAEGNLGKIINKVSIKPGHTYRVDGWTVVADGDGARFTFDDTGSGIFVSIDDVHPVHR</sequence>
<feature type="chain" id="PRO_5045214631" evidence="1">
    <location>
        <begin position="27"/>
        <end position="492"/>
    </location>
</feature>